<dbReference type="EMBL" id="DVMT01000030">
    <property type="protein sequence ID" value="HIU40249.1"/>
    <property type="molecule type" value="Genomic_DNA"/>
</dbReference>
<dbReference type="Gene3D" id="3.90.1720.10">
    <property type="entry name" value="endopeptidase domain like (from Nostoc punctiforme)"/>
    <property type="match status" value="1"/>
</dbReference>
<proteinExistence type="predicted"/>
<dbReference type="AlphaFoldDB" id="A0A9D1IQE7"/>
<organism evidence="1 2">
    <name type="scientific">Candidatus Aphodocola excrementigallinarum</name>
    <dbReference type="NCBI Taxonomy" id="2840670"/>
    <lineage>
        <taxon>Bacteria</taxon>
        <taxon>Bacillati</taxon>
        <taxon>Bacillota</taxon>
        <taxon>Bacilli</taxon>
        <taxon>Candidatus Aphodocola</taxon>
    </lineage>
</organism>
<dbReference type="Proteomes" id="UP000824074">
    <property type="component" value="Unassembled WGS sequence"/>
</dbReference>
<protein>
    <submittedName>
        <fullName evidence="1">Uncharacterized protein</fullName>
    </submittedName>
</protein>
<evidence type="ECO:0000313" key="1">
    <source>
        <dbReference type="EMBL" id="HIU40249.1"/>
    </source>
</evidence>
<name>A0A9D1IQE7_9FIRM</name>
<reference evidence="1" key="2">
    <citation type="journal article" date="2021" name="PeerJ">
        <title>Extensive microbial diversity within the chicken gut microbiome revealed by metagenomics and culture.</title>
        <authorList>
            <person name="Gilroy R."/>
            <person name="Ravi A."/>
            <person name="Getino M."/>
            <person name="Pursley I."/>
            <person name="Horton D.L."/>
            <person name="Alikhan N.F."/>
            <person name="Baker D."/>
            <person name="Gharbi K."/>
            <person name="Hall N."/>
            <person name="Watson M."/>
            <person name="Adriaenssens E.M."/>
            <person name="Foster-Nyarko E."/>
            <person name="Jarju S."/>
            <person name="Secka A."/>
            <person name="Antonio M."/>
            <person name="Oren A."/>
            <person name="Chaudhuri R.R."/>
            <person name="La Ragione R."/>
            <person name="Hildebrand F."/>
            <person name="Pallen M.J."/>
        </authorList>
    </citation>
    <scope>NUCLEOTIDE SEQUENCE</scope>
    <source>
        <strain evidence="1">CHK193-30670</strain>
    </source>
</reference>
<gene>
    <name evidence="1" type="ORF">IAB68_02975</name>
</gene>
<reference evidence="1" key="1">
    <citation type="submission" date="2020-10" db="EMBL/GenBank/DDBJ databases">
        <authorList>
            <person name="Gilroy R."/>
        </authorList>
    </citation>
    <scope>NUCLEOTIDE SEQUENCE</scope>
    <source>
        <strain evidence="1">CHK193-30670</strain>
    </source>
</reference>
<accession>A0A9D1IQE7</accession>
<sequence>MKNIYVVLPRSETFIAKIGRLLTNYEYSHVTISFDDNLKEFYSFSRIYNDAPIISGFVKEYRSHLVNNPKARLKCKIFKLSVSEKVYKKIKLYCKSLLLDKTLLFNYVSMLLLPLNGGIKVVKSYNCTHFVAEVLSMIPYINLKKEKYKYKPKDFELLLQKKYFYFEGYLNIDDNRYNDDIYFNKVPLKKKFIISLYYLKETLHRLLLKKESNNFDNKKYM</sequence>
<comment type="caution">
    <text evidence="1">The sequence shown here is derived from an EMBL/GenBank/DDBJ whole genome shotgun (WGS) entry which is preliminary data.</text>
</comment>
<evidence type="ECO:0000313" key="2">
    <source>
        <dbReference type="Proteomes" id="UP000824074"/>
    </source>
</evidence>